<protein>
    <submittedName>
        <fullName evidence="1">Uncharacterized protein</fullName>
    </submittedName>
</protein>
<keyword evidence="2" id="KW-1185">Reference proteome</keyword>
<dbReference type="HOGENOM" id="CLU_1445691_0_0_10"/>
<dbReference type="GeneID" id="31767651"/>
<accession>A5FAP9</accession>
<evidence type="ECO:0000313" key="2">
    <source>
        <dbReference type="Proteomes" id="UP000006694"/>
    </source>
</evidence>
<proteinExistence type="predicted"/>
<gene>
    <name evidence="1" type="ordered locus">Fjoh_4722</name>
</gene>
<dbReference type="KEGG" id="fjo:Fjoh_4722"/>
<organism evidence="1 2">
    <name type="scientific">Flavobacterium johnsoniae (strain ATCC 17061 / DSM 2064 / JCM 8514 / BCRC 14874 / CCUG 350202 / NBRC 14942 / NCIMB 11054 / UW101)</name>
    <name type="common">Cytophaga johnsonae</name>
    <dbReference type="NCBI Taxonomy" id="376686"/>
    <lineage>
        <taxon>Bacteria</taxon>
        <taxon>Pseudomonadati</taxon>
        <taxon>Bacteroidota</taxon>
        <taxon>Flavobacteriia</taxon>
        <taxon>Flavobacteriales</taxon>
        <taxon>Flavobacteriaceae</taxon>
        <taxon>Flavobacterium</taxon>
    </lineage>
</organism>
<dbReference type="AlphaFoldDB" id="A5FAP9"/>
<dbReference type="STRING" id="376686.Fjoh_4722"/>
<sequence>MQEKIIIAYGLNCIDNHEYFFENAPKSIFCNECECCIDFSYLPTDFKIRNKADYSATYDRRLISSLKFKDFIEELNFNVDFLSLNKDSSLFLMKPLEILEFSAWKRGRFCDKCNQYNDQVVPEPDFFYKTGKIIEEGIFSTSVGFGSGKEIYPNIILGIETAQIIKEAVKKYKFRGLSINEITSLKI</sequence>
<evidence type="ECO:0000313" key="1">
    <source>
        <dbReference type="EMBL" id="ABQ07721.1"/>
    </source>
</evidence>
<dbReference type="RefSeq" id="WP_012026687.1">
    <property type="nucleotide sequence ID" value="NC_009441.1"/>
</dbReference>
<dbReference type="EMBL" id="CP000685">
    <property type="protein sequence ID" value="ABQ07721.1"/>
    <property type="molecule type" value="Genomic_DNA"/>
</dbReference>
<reference evidence="1 2" key="1">
    <citation type="journal article" date="2009" name="Appl. Environ. Microbiol.">
        <title>Novel features of the polysaccharide-digesting gliding bacterium Flavobacterium johnsoniae as revealed by genome sequence analysis.</title>
        <authorList>
            <person name="McBride M.J."/>
            <person name="Xie G."/>
            <person name="Martens E.C."/>
            <person name="Lapidus A."/>
            <person name="Henrissat B."/>
            <person name="Rhodes R.G."/>
            <person name="Goltsman E."/>
            <person name="Wang W."/>
            <person name="Xu J."/>
            <person name="Hunnicutt D.W."/>
            <person name="Staroscik A.M."/>
            <person name="Hoover T.R."/>
            <person name="Cheng Y.Q."/>
            <person name="Stein J.L."/>
        </authorList>
    </citation>
    <scope>NUCLEOTIDE SEQUENCE [LARGE SCALE GENOMIC DNA]</scope>
    <source>
        <strain evidence="2">ATCC 17061 / DSM 2064 / JCM 8514 / BCRC 14874 / CCUG 350202 / NBRC 14942 / NCIMB 11054 / UW101</strain>
    </source>
</reference>
<name>A5FAP9_FLAJ1</name>
<dbReference type="Proteomes" id="UP000006694">
    <property type="component" value="Chromosome"/>
</dbReference>
<dbReference type="OrthoDB" id="339622at2"/>